<dbReference type="InterPro" id="IPR038221">
    <property type="entry name" value="YidC_periplasmic_sf"/>
</dbReference>
<organism evidence="16 17">
    <name type="scientific">Candidatus Paracaedimonas acanthamoebae</name>
    <dbReference type="NCBI Taxonomy" id="244581"/>
    <lineage>
        <taxon>Bacteria</taxon>
        <taxon>Pseudomonadati</taxon>
        <taxon>Pseudomonadota</taxon>
        <taxon>Alphaproteobacteria</taxon>
        <taxon>Holosporales</taxon>
        <taxon>Caedimonadaceae</taxon>
        <taxon>Candidatus Paracaedimonas</taxon>
    </lineage>
</organism>
<evidence type="ECO:0000256" key="7">
    <source>
        <dbReference type="ARBA" id="ARBA00022927"/>
    </source>
</evidence>
<evidence type="ECO:0000256" key="6">
    <source>
        <dbReference type="ARBA" id="ARBA00022692"/>
    </source>
</evidence>
<dbReference type="AlphaFoldDB" id="A0A8J7TUZ7"/>
<evidence type="ECO:0000256" key="11">
    <source>
        <dbReference type="ARBA" id="ARBA00033245"/>
    </source>
</evidence>
<dbReference type="GO" id="GO:0005886">
    <property type="term" value="C:plasma membrane"/>
    <property type="evidence" value="ECO:0007669"/>
    <property type="project" value="UniProtKB-SubCell"/>
</dbReference>
<dbReference type="InterPro" id="IPR028053">
    <property type="entry name" value="Membr_insert_YidC_N"/>
</dbReference>
<comment type="caution">
    <text evidence="16">The sequence shown here is derived from an EMBL/GenBank/DDBJ whole genome shotgun (WGS) entry which is preliminary data.</text>
</comment>
<evidence type="ECO:0000256" key="13">
    <source>
        <dbReference type="HAMAP-Rule" id="MF_01810"/>
    </source>
</evidence>
<evidence type="ECO:0000256" key="5">
    <source>
        <dbReference type="ARBA" id="ARBA00022475"/>
    </source>
</evidence>
<evidence type="ECO:0000256" key="10">
    <source>
        <dbReference type="ARBA" id="ARBA00023186"/>
    </source>
</evidence>
<keyword evidence="5 13" id="KW-1003">Cell membrane</keyword>
<dbReference type="NCBIfam" id="TIGR03593">
    <property type="entry name" value="yidC_nterm"/>
    <property type="match status" value="1"/>
</dbReference>
<evidence type="ECO:0000256" key="4">
    <source>
        <dbReference type="ARBA" id="ARBA00022448"/>
    </source>
</evidence>
<dbReference type="InterPro" id="IPR001708">
    <property type="entry name" value="YidC/ALB3/OXA1/COX18"/>
</dbReference>
<feature type="domain" description="Membrane insertase YidC/Oxa/ALB C-terminal" evidence="14">
    <location>
        <begin position="357"/>
        <end position="553"/>
    </location>
</feature>
<dbReference type="PANTHER" id="PTHR12428">
    <property type="entry name" value="OXA1"/>
    <property type="match status" value="1"/>
</dbReference>
<feature type="transmembrane region" description="Helical" evidence="13">
    <location>
        <begin position="353"/>
        <end position="376"/>
    </location>
</feature>
<accession>A0A8J7TUZ7</accession>
<keyword evidence="8 13" id="KW-1133">Transmembrane helix</keyword>
<dbReference type="Pfam" id="PF02096">
    <property type="entry name" value="60KD_IMP"/>
    <property type="match status" value="1"/>
</dbReference>
<dbReference type="GO" id="GO:0051205">
    <property type="term" value="P:protein insertion into membrane"/>
    <property type="evidence" value="ECO:0007669"/>
    <property type="project" value="TreeGrafter"/>
</dbReference>
<evidence type="ECO:0000313" key="16">
    <source>
        <dbReference type="EMBL" id="MBN9413256.1"/>
    </source>
</evidence>
<dbReference type="PRINTS" id="PR00701">
    <property type="entry name" value="60KDINNERMP"/>
</dbReference>
<evidence type="ECO:0000259" key="14">
    <source>
        <dbReference type="Pfam" id="PF02096"/>
    </source>
</evidence>
<evidence type="ECO:0000313" key="17">
    <source>
        <dbReference type="Proteomes" id="UP000664414"/>
    </source>
</evidence>
<comment type="subunit">
    <text evidence="13">Interacts with the Sec translocase complex via SecD. Specifically interacts with transmembrane segments of nascent integral membrane proteins during membrane integration.</text>
</comment>
<dbReference type="CDD" id="cd19961">
    <property type="entry name" value="EcYidC-like_peri"/>
    <property type="match status" value="1"/>
</dbReference>
<feature type="domain" description="Membrane insertase YidC N-terminal" evidence="15">
    <location>
        <begin position="69"/>
        <end position="345"/>
    </location>
</feature>
<dbReference type="PANTHER" id="PTHR12428:SF65">
    <property type="entry name" value="CYTOCHROME C OXIDASE ASSEMBLY PROTEIN COX18, MITOCHONDRIAL"/>
    <property type="match status" value="1"/>
</dbReference>
<comment type="subcellular location">
    <subcellularLocation>
        <location evidence="1">Cell inner membrane</location>
        <topology evidence="1">Multi-pass membrane protein</topology>
    </subcellularLocation>
    <subcellularLocation>
        <location evidence="13">Cell membrane</location>
        <topology evidence="13">Multi-pass membrane protein</topology>
    </subcellularLocation>
</comment>
<dbReference type="Pfam" id="PF14849">
    <property type="entry name" value="YidC_periplas"/>
    <property type="match status" value="1"/>
</dbReference>
<keyword evidence="4 13" id="KW-0813">Transport</keyword>
<dbReference type="CDD" id="cd20070">
    <property type="entry name" value="5TM_YidC_Alb3"/>
    <property type="match status" value="1"/>
</dbReference>
<dbReference type="InterPro" id="IPR019998">
    <property type="entry name" value="Membr_insert_YidC"/>
</dbReference>
<keyword evidence="7 13" id="KW-0653">Protein transport</keyword>
<dbReference type="NCBIfam" id="TIGR03592">
    <property type="entry name" value="yidC_oxa1_cterm"/>
    <property type="match status" value="1"/>
</dbReference>
<dbReference type="PRINTS" id="PR01900">
    <property type="entry name" value="YIDCPROTEIN"/>
</dbReference>
<keyword evidence="6 13" id="KW-0812">Transmembrane</keyword>
<comment type="similarity">
    <text evidence="2 13">Belongs to the OXA1/ALB3/YidC family. Type 1 subfamily.</text>
</comment>
<dbReference type="InterPro" id="IPR047196">
    <property type="entry name" value="YidC_ALB_C"/>
</dbReference>
<comment type="function">
    <text evidence="13">Required for the insertion and/or proper folding and/or complex formation of integral membrane proteins into the membrane. Involved in integration of membrane proteins that insert both dependently and independently of the Sec translocase complex, as well as at least some lipoproteins. Aids folding of multispanning membrane proteins.</text>
</comment>
<keyword evidence="9 13" id="KW-0472">Membrane</keyword>
<dbReference type="NCBIfam" id="NF002353">
    <property type="entry name" value="PRK01318.1-4"/>
    <property type="match status" value="1"/>
</dbReference>
<protein>
    <recommendedName>
        <fullName evidence="3 13">Membrane protein insertase YidC</fullName>
    </recommendedName>
    <alternativeName>
        <fullName evidence="12 13">Foldase YidC</fullName>
    </alternativeName>
    <alternativeName>
        <fullName evidence="11 13">Membrane integrase YidC</fullName>
    </alternativeName>
    <alternativeName>
        <fullName evidence="13">Membrane protein YidC</fullName>
    </alternativeName>
</protein>
<feature type="transmembrane region" description="Helical" evidence="13">
    <location>
        <begin position="9"/>
        <end position="27"/>
    </location>
</feature>
<evidence type="ECO:0000256" key="9">
    <source>
        <dbReference type="ARBA" id="ARBA00023136"/>
    </source>
</evidence>
<dbReference type="GO" id="GO:0015031">
    <property type="term" value="P:protein transport"/>
    <property type="evidence" value="ECO:0007669"/>
    <property type="project" value="UniProtKB-KW"/>
</dbReference>
<dbReference type="GO" id="GO:0032977">
    <property type="term" value="F:membrane insertase activity"/>
    <property type="evidence" value="ECO:0007669"/>
    <property type="project" value="InterPro"/>
</dbReference>
<proteinExistence type="inferred from homology"/>
<evidence type="ECO:0000259" key="15">
    <source>
        <dbReference type="Pfam" id="PF14849"/>
    </source>
</evidence>
<dbReference type="Gene3D" id="2.70.98.90">
    <property type="match status" value="1"/>
</dbReference>
<feature type="transmembrane region" description="Helical" evidence="13">
    <location>
        <begin position="520"/>
        <end position="540"/>
    </location>
</feature>
<name>A0A8J7TUZ7_9PROT</name>
<dbReference type="EMBL" id="JAFKGL010000019">
    <property type="protein sequence ID" value="MBN9413256.1"/>
    <property type="molecule type" value="Genomic_DNA"/>
</dbReference>
<feature type="transmembrane region" description="Helical" evidence="13">
    <location>
        <begin position="420"/>
        <end position="440"/>
    </location>
</feature>
<keyword evidence="10 13" id="KW-0143">Chaperone</keyword>
<reference evidence="16" key="1">
    <citation type="submission" date="2021-02" db="EMBL/GenBank/DDBJ databases">
        <title>Thiocyanate and organic carbon inputs drive convergent selection for specific autotrophic Afipia and Thiobacillus strains within complex microbiomes.</title>
        <authorList>
            <person name="Huddy R.J."/>
            <person name="Sachdeva R."/>
            <person name="Kadzinga F."/>
            <person name="Kantor R.S."/>
            <person name="Harrison S.T.L."/>
            <person name="Banfield J.F."/>
        </authorList>
    </citation>
    <scope>NUCLEOTIDE SEQUENCE</scope>
    <source>
        <strain evidence="16">SCN18_10_11_15_R4_P_38_20</strain>
    </source>
</reference>
<evidence type="ECO:0000256" key="8">
    <source>
        <dbReference type="ARBA" id="ARBA00022989"/>
    </source>
</evidence>
<evidence type="ECO:0000256" key="12">
    <source>
        <dbReference type="ARBA" id="ARBA00033342"/>
    </source>
</evidence>
<evidence type="ECO:0000256" key="1">
    <source>
        <dbReference type="ARBA" id="ARBA00004429"/>
    </source>
</evidence>
<dbReference type="InterPro" id="IPR028055">
    <property type="entry name" value="YidC/Oxa/ALB_C"/>
</dbReference>
<dbReference type="HAMAP" id="MF_01810">
    <property type="entry name" value="YidC_type1"/>
    <property type="match status" value="1"/>
</dbReference>
<evidence type="ECO:0000256" key="2">
    <source>
        <dbReference type="ARBA" id="ARBA00010527"/>
    </source>
</evidence>
<sequence>MDNQDKRNLYLMVIVTTVVLFGWSYFFEKPRQVERQQVQTTTVSSQTNIPSIESAKPLVREEALKQTKRILVETPTLKGSLNLQGLKLDDVTLKNYRETPEEESSQVSLFNPMGSKAPYYGEFGWVSDKKTVKLPDADTIWIANQTLLTPEQPVKLHWDNGEGLRFEIDITVDKNYLFSITQRVFNHMKDPIVIQPYGLISRHGLPQTSGFMILHEGPLGYLNNKLQEIEYKDLTKGDQSQLSQGGWLGFTDKYWLAAFIPDQVQEVKASFRQVGQVSQERYQVDFLMTTSVLQPGTTQETKSSLFVGAKILDLLDSYENTLNVKHFDLAVDFGWFYFLTKPIFHILTFAHQWLGNFGLAIMLLTVLLKLLMFPLANKSYRSMAQMKRLTPQITRLREKYGDDKLRVNQEMMALYKKEKVNPMAGCLPMIVQIPVFFALYKVLFVSIEMRQAPFYGWIHDLSAPDPTSLFNLFGLLPWSLPSYLMIGLWPLLMGLSMFVQQKLNPPPSDPAQAKVFMIMPVMFTFMLAQFPAGLVIYWTWSNLLTILQQWTMMTLHDKDEKNKVLIKKK</sequence>
<dbReference type="Proteomes" id="UP000664414">
    <property type="component" value="Unassembled WGS sequence"/>
</dbReference>
<evidence type="ECO:0000256" key="3">
    <source>
        <dbReference type="ARBA" id="ARBA00015325"/>
    </source>
</evidence>
<gene>
    <name evidence="13 16" type="primary">yidC</name>
    <name evidence="16" type="ORF">J0H12_04960</name>
</gene>